<organism evidence="3 4">
    <name type="scientific">Mesorhizobium hungaricum</name>
    <dbReference type="NCBI Taxonomy" id="1566387"/>
    <lineage>
        <taxon>Bacteria</taxon>
        <taxon>Pseudomonadati</taxon>
        <taxon>Pseudomonadota</taxon>
        <taxon>Alphaproteobacteria</taxon>
        <taxon>Hyphomicrobiales</taxon>
        <taxon>Phyllobacteriaceae</taxon>
        <taxon>Mesorhizobium</taxon>
    </lineage>
</organism>
<comment type="caution">
    <text evidence="3">The sequence shown here is derived from an EMBL/GenBank/DDBJ whole genome shotgun (WGS) entry which is preliminary data.</text>
</comment>
<proteinExistence type="predicted"/>
<keyword evidence="1" id="KW-0732">Signal</keyword>
<sequence>MNCLKLPLGLALLAASALPAAASSSRWADSEGGRIRLVTAGLPDESGRLNGVLHIQLKPSWKTYWRDPGASGVPPQIDVSKATNIAKAEFSYPAPGRHSDGYGEWAGYDRSVSLPVTFTLANPREKAVIEAGVFVGICQTICIPLQARLTVDPTADPDNADDVWLIAAARAALPAKPSDGFAAMAVPGGKEVLTVEATVPGLLQSADLFVAGEQGYLFGAPTRAERDGKLVFSLPIIGRPDTRPQGDGLPYTLTTPMGAVEGLLPYP</sequence>
<dbReference type="Proteomes" id="UP000094412">
    <property type="component" value="Unassembled WGS sequence"/>
</dbReference>
<feature type="signal peptide" evidence="1">
    <location>
        <begin position="1"/>
        <end position="22"/>
    </location>
</feature>
<dbReference type="OrthoDB" id="9811036at2"/>
<dbReference type="InterPro" id="IPR028250">
    <property type="entry name" value="DsbDN"/>
</dbReference>
<dbReference type="RefSeq" id="WP_024926713.1">
    <property type="nucleotide sequence ID" value="NZ_MDEO01000035.1"/>
</dbReference>
<evidence type="ECO:0000313" key="4">
    <source>
        <dbReference type="Proteomes" id="UP000094412"/>
    </source>
</evidence>
<name>A0A1C2DJD0_9HYPH</name>
<evidence type="ECO:0000313" key="3">
    <source>
        <dbReference type="EMBL" id="OCX14868.1"/>
    </source>
</evidence>
<gene>
    <name evidence="3" type="ORF">QV13_20895</name>
</gene>
<feature type="chain" id="PRO_5008659451" description="Thiol:disulfide interchange protein DsbD N-terminal domain-containing protein" evidence="1">
    <location>
        <begin position="23"/>
        <end position="267"/>
    </location>
</feature>
<dbReference type="Pfam" id="PF11412">
    <property type="entry name" value="DsbD_N"/>
    <property type="match status" value="1"/>
</dbReference>
<dbReference type="STRING" id="1566387.QV13_20895"/>
<reference evidence="3 4" key="1">
    <citation type="submission" date="2016-08" db="EMBL/GenBank/DDBJ databases">
        <title>Whole genome sequence of Mesorhizobium sp. strain UASWS1009 isolated from industrial sewage.</title>
        <authorList>
            <person name="Crovadore J."/>
            <person name="Calmin G."/>
            <person name="Chablais R."/>
            <person name="Cochard B."/>
            <person name="Lefort F."/>
        </authorList>
    </citation>
    <scope>NUCLEOTIDE SEQUENCE [LARGE SCALE GENOMIC DNA]</scope>
    <source>
        <strain evidence="3 4">UASWS1009</strain>
    </source>
</reference>
<dbReference type="EMBL" id="MDEO01000035">
    <property type="protein sequence ID" value="OCX14868.1"/>
    <property type="molecule type" value="Genomic_DNA"/>
</dbReference>
<protein>
    <recommendedName>
        <fullName evidence="2">Thiol:disulfide interchange protein DsbD N-terminal domain-containing protein</fullName>
    </recommendedName>
</protein>
<accession>A0A1C2DJD0</accession>
<keyword evidence="4" id="KW-1185">Reference proteome</keyword>
<dbReference type="AlphaFoldDB" id="A0A1C2DJD0"/>
<evidence type="ECO:0000256" key="1">
    <source>
        <dbReference type="SAM" id="SignalP"/>
    </source>
</evidence>
<feature type="domain" description="Thiol:disulfide interchange protein DsbD N-terminal" evidence="2">
    <location>
        <begin position="50"/>
        <end position="150"/>
    </location>
</feature>
<evidence type="ECO:0000259" key="2">
    <source>
        <dbReference type="Pfam" id="PF11412"/>
    </source>
</evidence>